<sequence length="91" mass="10188">MQIRNRVRTWVLTVGIFVSVWGSRQCKQARKAFAVVLLSLYIIVHMTTVTVTSSLLVNAQKSKLSASCLSTRALGQQTHEAKTATRRRRDG</sequence>
<accession>A0A8S1H980</accession>
<dbReference type="Proteomes" id="UP000835052">
    <property type="component" value="Unassembled WGS sequence"/>
</dbReference>
<keyword evidence="1" id="KW-0472">Membrane</keyword>
<comment type="caution">
    <text evidence="2">The sequence shown here is derived from an EMBL/GenBank/DDBJ whole genome shotgun (WGS) entry which is preliminary data.</text>
</comment>
<evidence type="ECO:0000313" key="2">
    <source>
        <dbReference type="EMBL" id="CAD6193096.1"/>
    </source>
</evidence>
<evidence type="ECO:0000313" key="3">
    <source>
        <dbReference type="Proteomes" id="UP000835052"/>
    </source>
</evidence>
<reference evidence="2" key="1">
    <citation type="submission" date="2020-10" db="EMBL/GenBank/DDBJ databases">
        <authorList>
            <person name="Kikuchi T."/>
        </authorList>
    </citation>
    <scope>NUCLEOTIDE SEQUENCE</scope>
    <source>
        <strain evidence="2">NKZ352</strain>
    </source>
</reference>
<evidence type="ECO:0000256" key="1">
    <source>
        <dbReference type="SAM" id="Phobius"/>
    </source>
</evidence>
<keyword evidence="3" id="KW-1185">Reference proteome</keyword>
<keyword evidence="1" id="KW-0812">Transmembrane</keyword>
<protein>
    <submittedName>
        <fullName evidence="2">Uncharacterized protein</fullName>
    </submittedName>
</protein>
<dbReference type="EMBL" id="CAJGYM010000032">
    <property type="protein sequence ID" value="CAD6193096.1"/>
    <property type="molecule type" value="Genomic_DNA"/>
</dbReference>
<gene>
    <name evidence="2" type="ORF">CAUJ_LOCUS9015</name>
</gene>
<proteinExistence type="predicted"/>
<organism evidence="2 3">
    <name type="scientific">Caenorhabditis auriculariae</name>
    <dbReference type="NCBI Taxonomy" id="2777116"/>
    <lineage>
        <taxon>Eukaryota</taxon>
        <taxon>Metazoa</taxon>
        <taxon>Ecdysozoa</taxon>
        <taxon>Nematoda</taxon>
        <taxon>Chromadorea</taxon>
        <taxon>Rhabditida</taxon>
        <taxon>Rhabditina</taxon>
        <taxon>Rhabditomorpha</taxon>
        <taxon>Rhabditoidea</taxon>
        <taxon>Rhabditidae</taxon>
        <taxon>Peloderinae</taxon>
        <taxon>Caenorhabditis</taxon>
    </lineage>
</organism>
<dbReference type="AlphaFoldDB" id="A0A8S1H980"/>
<name>A0A8S1H980_9PELO</name>
<keyword evidence="1" id="KW-1133">Transmembrane helix</keyword>
<feature type="transmembrane region" description="Helical" evidence="1">
    <location>
        <begin position="32"/>
        <end position="57"/>
    </location>
</feature>